<dbReference type="GO" id="GO:0009313">
    <property type="term" value="P:oligosaccharide catabolic process"/>
    <property type="evidence" value="ECO:0007669"/>
    <property type="project" value="TreeGrafter"/>
</dbReference>
<dbReference type="RefSeq" id="WP_016383624.1">
    <property type="nucleotide sequence ID" value="NZ_ANKW01000020.1"/>
</dbReference>
<dbReference type="Gene3D" id="3.90.400.10">
    <property type="entry name" value="Oligo-1,6-glucosidase, Domain 2"/>
    <property type="match status" value="1"/>
</dbReference>
<protein>
    <submittedName>
        <fullName evidence="5">Glucan 1,6-alpha-glucosidase</fullName>
        <ecNumber evidence="5">3.2.1.70</ecNumber>
    </submittedName>
</protein>
<dbReference type="PANTHER" id="PTHR10357">
    <property type="entry name" value="ALPHA-AMYLASE FAMILY MEMBER"/>
    <property type="match status" value="1"/>
</dbReference>
<proteinExistence type="inferred from homology"/>
<dbReference type="InterPro" id="IPR006047">
    <property type="entry name" value="GH13_cat_dom"/>
</dbReference>
<reference evidence="5 6" key="1">
    <citation type="journal article" date="2013" name="PLoS ONE">
        <title>Lactobacillus paracasei comparative genomics: towards species pan-genome definition and exploitation of diversity.</title>
        <authorList>
            <person name="Smokvina T."/>
            <person name="Wels M."/>
            <person name="Polka J."/>
            <person name="Chervaux C."/>
            <person name="Brisse S."/>
            <person name="Boekhorst J."/>
            <person name="van Hylckama Vlieg J.E."/>
            <person name="Siezen R.J."/>
        </authorList>
    </citation>
    <scope>NUCLEOTIDE SEQUENCE [LARGE SCALE GENOMIC DNA]</scope>
    <source>
        <strain evidence="5 6">Lpp122</strain>
    </source>
</reference>
<dbReference type="PANTHER" id="PTHR10357:SF179">
    <property type="entry name" value="NEUTRAL AND BASIC AMINO ACID TRANSPORT PROTEIN RBAT"/>
    <property type="match status" value="1"/>
</dbReference>
<name>A0A8E0I4N7_LACPA</name>
<comment type="caution">
    <text evidence="5">The sequence shown here is derived from an EMBL/GenBank/DDBJ whole genome shotgun (WGS) entry which is preliminary data.</text>
</comment>
<dbReference type="SUPFAM" id="SSF51011">
    <property type="entry name" value="Glycosyl hydrolase domain"/>
    <property type="match status" value="1"/>
</dbReference>
<dbReference type="AlphaFoldDB" id="A0A8E0I4N7"/>
<dbReference type="Proteomes" id="UP000014281">
    <property type="component" value="Unassembled WGS sequence"/>
</dbReference>
<dbReference type="NCBIfam" id="NF008183">
    <property type="entry name" value="PRK10933.1"/>
    <property type="match status" value="1"/>
</dbReference>
<gene>
    <name evidence="5" type="ORF">Lpp122_1461</name>
</gene>
<feature type="domain" description="Glycosyl hydrolase family 13 catalytic" evidence="4">
    <location>
        <begin position="12"/>
        <end position="405"/>
    </location>
</feature>
<accession>A0A8E0I4N7</accession>
<evidence type="ECO:0000256" key="3">
    <source>
        <dbReference type="ARBA" id="ARBA00023295"/>
    </source>
</evidence>
<dbReference type="InterPro" id="IPR013780">
    <property type="entry name" value="Glyco_hydro_b"/>
</dbReference>
<dbReference type="InterPro" id="IPR017853">
    <property type="entry name" value="GH"/>
</dbReference>
<dbReference type="EMBL" id="ANKW01000020">
    <property type="protein sequence ID" value="EPC19346.1"/>
    <property type="molecule type" value="Genomic_DNA"/>
</dbReference>
<dbReference type="CDD" id="cd11333">
    <property type="entry name" value="AmyAc_SI_OligoGlu_DGase"/>
    <property type="match status" value="1"/>
</dbReference>
<keyword evidence="2 5" id="KW-0378">Hydrolase</keyword>
<evidence type="ECO:0000259" key="4">
    <source>
        <dbReference type="SMART" id="SM00642"/>
    </source>
</evidence>
<comment type="similarity">
    <text evidence="1">Belongs to the glycosyl hydrolase 13 family.</text>
</comment>
<dbReference type="Pfam" id="PF00128">
    <property type="entry name" value="Alpha-amylase"/>
    <property type="match status" value="1"/>
</dbReference>
<organism evidence="5 6">
    <name type="scientific">Lacticaseibacillus paracasei subsp. paracasei Lpp122</name>
    <dbReference type="NCBI Taxonomy" id="1256218"/>
    <lineage>
        <taxon>Bacteria</taxon>
        <taxon>Bacillati</taxon>
        <taxon>Bacillota</taxon>
        <taxon>Bacilli</taxon>
        <taxon>Lactobacillales</taxon>
        <taxon>Lactobacillaceae</taxon>
        <taxon>Lacticaseibacillus</taxon>
    </lineage>
</organism>
<dbReference type="InterPro" id="IPR045857">
    <property type="entry name" value="O16G_dom_2"/>
</dbReference>
<sequence length="535" mass="60373">MTPWWQQAVIYQIYPKSFQDSNGDGIGDLPGITSRLDYLKRLGVDALWLSPVYVSPGEDNGYDIADYEAIDPQFGTMADMDALIAAAKQRGIRIIMDLVVNHTSSAHRWFVEARRSRDAPHRDFYLWRDPKDGQVPNAMTSTFGGSAWQYDAPTGQYYLHLFGKGQPDLNWANPAVRQAIYRMMNFWIEKGIGGFRMDVIDLIGKNPDREIRENGPQLHPYLREMNQATFGGTDLMTVGETWGATPAIAQQYADPRHHELSMVFQFEAMQLDQQPGKEKWDLKAFDPAALKQVLAKWQTQLDYAHGWNSLFWNNHDLPRIVSRWGDDGRYRERSAKMFAILLHLLRGTPYIYQGEEIGMTNTPVTDIAEVNDLESRNMYQARLAQGGPRAALLHAINVKGRDNARRPLQWDTSAHAGFTTGNPWLGVNPNYKTLNVEAALAAPESVFYTYQQLIALRHEHDIVVHGAFTLLATVPGVMAYYRTLGTARWLVVANLTATIQPFHLPAPLKQVLITNLPGTPGETLAPYQTFAAVID</sequence>
<evidence type="ECO:0000256" key="2">
    <source>
        <dbReference type="ARBA" id="ARBA00022801"/>
    </source>
</evidence>
<dbReference type="GO" id="GO:0004556">
    <property type="term" value="F:alpha-amylase activity"/>
    <property type="evidence" value="ECO:0007669"/>
    <property type="project" value="TreeGrafter"/>
</dbReference>
<dbReference type="SMART" id="SM00642">
    <property type="entry name" value="Aamy"/>
    <property type="match status" value="1"/>
</dbReference>
<evidence type="ECO:0000256" key="1">
    <source>
        <dbReference type="ARBA" id="ARBA00008061"/>
    </source>
</evidence>
<dbReference type="SUPFAM" id="SSF51445">
    <property type="entry name" value="(Trans)glycosidases"/>
    <property type="match status" value="1"/>
</dbReference>
<evidence type="ECO:0000313" key="6">
    <source>
        <dbReference type="Proteomes" id="UP000014281"/>
    </source>
</evidence>
<keyword evidence="3 5" id="KW-0326">Glycosidase</keyword>
<dbReference type="FunFam" id="3.20.20.80:FF:000064">
    <property type="entry name" value="Oligo-1,6-glucosidase"/>
    <property type="match status" value="2"/>
</dbReference>
<dbReference type="GO" id="GO:0043896">
    <property type="term" value="F:glucan 1,6-alpha-glucosidase activity"/>
    <property type="evidence" value="ECO:0007669"/>
    <property type="project" value="UniProtKB-EC"/>
</dbReference>
<evidence type="ECO:0000313" key="5">
    <source>
        <dbReference type="EMBL" id="EPC19346.1"/>
    </source>
</evidence>
<dbReference type="EC" id="3.2.1.70" evidence="5"/>
<dbReference type="Gene3D" id="3.20.20.80">
    <property type="entry name" value="Glycosidases"/>
    <property type="match status" value="1"/>
</dbReference>
<dbReference type="Gene3D" id="2.60.40.1180">
    <property type="entry name" value="Golgi alpha-mannosidase II"/>
    <property type="match status" value="1"/>
</dbReference>
<dbReference type="FunFam" id="3.90.400.10:FF:000002">
    <property type="entry name" value="Sucrose isomerase"/>
    <property type="match status" value="1"/>
</dbReference>